<accession>A0A6A6HQQ3</accession>
<name>A0A6A6HQQ3_VIRVR</name>
<reference evidence="1" key="1">
    <citation type="journal article" date="2020" name="Stud. Mycol.">
        <title>101 Dothideomycetes genomes: a test case for predicting lifestyles and emergence of pathogens.</title>
        <authorList>
            <person name="Haridas S."/>
            <person name="Albert R."/>
            <person name="Binder M."/>
            <person name="Bloem J."/>
            <person name="Labutti K."/>
            <person name="Salamov A."/>
            <person name="Andreopoulos B."/>
            <person name="Baker S."/>
            <person name="Barry K."/>
            <person name="Bills G."/>
            <person name="Bluhm B."/>
            <person name="Cannon C."/>
            <person name="Castanera R."/>
            <person name="Culley D."/>
            <person name="Daum C."/>
            <person name="Ezra D."/>
            <person name="Gonzalez J."/>
            <person name="Henrissat B."/>
            <person name="Kuo A."/>
            <person name="Liang C."/>
            <person name="Lipzen A."/>
            <person name="Lutzoni F."/>
            <person name="Magnuson J."/>
            <person name="Mondo S."/>
            <person name="Nolan M."/>
            <person name="Ohm R."/>
            <person name="Pangilinan J."/>
            <person name="Park H.-J."/>
            <person name="Ramirez L."/>
            <person name="Alfaro M."/>
            <person name="Sun H."/>
            <person name="Tritt A."/>
            <person name="Yoshinaga Y."/>
            <person name="Zwiers L.-H."/>
            <person name="Turgeon B."/>
            <person name="Goodwin S."/>
            <person name="Spatafora J."/>
            <person name="Crous P."/>
            <person name="Grigoriev I."/>
        </authorList>
    </citation>
    <scope>NUCLEOTIDE SEQUENCE</scope>
    <source>
        <strain evidence="1">Tuck. ex Michener</strain>
    </source>
</reference>
<evidence type="ECO:0000313" key="1">
    <source>
        <dbReference type="EMBL" id="KAF2239843.1"/>
    </source>
</evidence>
<dbReference type="OrthoDB" id="5398665at2759"/>
<dbReference type="Proteomes" id="UP000800092">
    <property type="component" value="Unassembled WGS sequence"/>
</dbReference>
<organism evidence="1 2">
    <name type="scientific">Viridothelium virens</name>
    <name type="common">Speckled blister lichen</name>
    <name type="synonym">Trypethelium virens</name>
    <dbReference type="NCBI Taxonomy" id="1048519"/>
    <lineage>
        <taxon>Eukaryota</taxon>
        <taxon>Fungi</taxon>
        <taxon>Dikarya</taxon>
        <taxon>Ascomycota</taxon>
        <taxon>Pezizomycotina</taxon>
        <taxon>Dothideomycetes</taxon>
        <taxon>Dothideomycetes incertae sedis</taxon>
        <taxon>Trypetheliales</taxon>
        <taxon>Trypetheliaceae</taxon>
        <taxon>Viridothelium</taxon>
    </lineage>
</organism>
<keyword evidence="2" id="KW-1185">Reference proteome</keyword>
<protein>
    <submittedName>
        <fullName evidence="1">Uncharacterized protein</fullName>
    </submittedName>
</protein>
<evidence type="ECO:0000313" key="2">
    <source>
        <dbReference type="Proteomes" id="UP000800092"/>
    </source>
</evidence>
<proteinExistence type="predicted"/>
<dbReference type="AlphaFoldDB" id="A0A6A6HQQ3"/>
<dbReference type="EMBL" id="ML991771">
    <property type="protein sequence ID" value="KAF2239843.1"/>
    <property type="molecule type" value="Genomic_DNA"/>
</dbReference>
<gene>
    <name evidence="1" type="ORF">EV356DRAFT_1725</name>
</gene>
<sequence length="117" mass="13132">MILRMNMISEALDALNDSQTLMVEGENGPTLRRETLPDFSLSSIASCSTNLSEYLFDPEQTQAQSPPSNRLRTTRTVFLRPSRASASPCEVIPDFSSFSVELRTTNVSVEDFIDYFQ</sequence>